<dbReference type="GO" id="GO:0005737">
    <property type="term" value="C:cytoplasm"/>
    <property type="evidence" value="ECO:0007669"/>
    <property type="project" value="UniProtKB-SubCell"/>
</dbReference>
<evidence type="ECO:0000313" key="22">
    <source>
        <dbReference type="EMBL" id="MBD6621275.1"/>
    </source>
</evidence>
<dbReference type="GO" id="GO:0000155">
    <property type="term" value="F:phosphorelay sensor kinase activity"/>
    <property type="evidence" value="ECO:0007669"/>
    <property type="project" value="InterPro"/>
</dbReference>
<keyword evidence="20" id="KW-0812">Transmembrane</keyword>
<evidence type="ECO:0000256" key="9">
    <source>
        <dbReference type="ARBA" id="ARBA00022679"/>
    </source>
</evidence>
<sequence>MISRLKLQPNPFRFLVYTEWVMLASCGSLAVLEAIAGRRLPLQHISVLLLLCIMGWMLPMGKSPIKILYTLAEIGLIFYGTVLGYLHILPTLYLIVFIRSCFMFSTSGRWAIGGILLVLFLKHQIIYVQNMTVFVPQLEEQFWMHLFAETLMFGLGLFLVLMLVSTLLSERQTQEELATAHQQLRQYASQAEELAAAQERNRIARDIHDSLGHALTALNVQLQTAVMLWQQQPDRVEPFLQQARRLGVIAMQEVRKSVQALREENRAEQSLTETIAAVVDDFRQGTGIETQMQIVEQTTGIGNASVSIAIVNALYRIIQEALTNISKYAQATAVTVKIEVTSEIVRLIVVDNGRGFERSNSIGKGFGLQGIQERIAVLGGTFTLKTELGKGCRIQVEIPLTTTVPEVSSS</sequence>
<evidence type="ECO:0000256" key="1">
    <source>
        <dbReference type="ARBA" id="ARBA00000085"/>
    </source>
</evidence>
<dbReference type="PANTHER" id="PTHR24421">
    <property type="entry name" value="NITRATE/NITRITE SENSOR PROTEIN NARX-RELATED"/>
    <property type="match status" value="1"/>
</dbReference>
<gene>
    <name evidence="22" type="ORF">FNW02_37715</name>
</gene>
<keyword evidence="10" id="KW-0479">Metal-binding</keyword>
<dbReference type="GO" id="GO:0005524">
    <property type="term" value="F:ATP binding"/>
    <property type="evidence" value="ECO:0007669"/>
    <property type="project" value="UniProtKB-KW"/>
</dbReference>
<keyword evidence="11" id="KW-0547">Nucleotide-binding</keyword>
<dbReference type="InterPro" id="IPR003594">
    <property type="entry name" value="HATPase_dom"/>
</dbReference>
<evidence type="ECO:0000256" key="16">
    <source>
        <dbReference type="ARBA" id="ARBA00023014"/>
    </source>
</evidence>
<comment type="subcellular location">
    <subcellularLocation>
        <location evidence="3">Cytoplasm</location>
    </subcellularLocation>
</comment>
<feature type="coiled-coil region" evidence="19">
    <location>
        <begin position="170"/>
        <end position="201"/>
    </location>
</feature>
<reference evidence="22" key="1">
    <citation type="submission" date="2019-07" db="EMBL/GenBank/DDBJ databases">
        <title>Toxilogical consequences of a new and cryptic species of cyanobacteria (Komarekiella delphini-convector) recovered from the epidermis of a bottlenose dolphin and 1500 ft. in the air.</title>
        <authorList>
            <person name="Brown A.O."/>
            <person name="Dvorak P."/>
            <person name="Villanueva C.D."/>
            <person name="Foss A.J."/>
            <person name="Garvey A.D."/>
            <person name="Gibson Q.A."/>
            <person name="Johansen J.R."/>
            <person name="Casamatta D.A."/>
        </authorList>
    </citation>
    <scope>NUCLEOTIDE SEQUENCE</scope>
    <source>
        <strain evidence="22">SJRDD-AB1</strain>
    </source>
</reference>
<evidence type="ECO:0000256" key="5">
    <source>
        <dbReference type="ARBA" id="ARBA00017322"/>
    </source>
</evidence>
<dbReference type="InterPro" id="IPR004358">
    <property type="entry name" value="Sig_transdc_His_kin-like_C"/>
</dbReference>
<dbReference type="Pfam" id="PF07730">
    <property type="entry name" value="HisKA_3"/>
    <property type="match status" value="1"/>
</dbReference>
<evidence type="ECO:0000256" key="8">
    <source>
        <dbReference type="ARBA" id="ARBA00022553"/>
    </source>
</evidence>
<evidence type="ECO:0000256" key="19">
    <source>
        <dbReference type="SAM" id="Coils"/>
    </source>
</evidence>
<evidence type="ECO:0000256" key="11">
    <source>
        <dbReference type="ARBA" id="ARBA00022741"/>
    </source>
</evidence>
<keyword evidence="19" id="KW-0175">Coiled coil</keyword>
<keyword evidence="7" id="KW-0963">Cytoplasm</keyword>
<dbReference type="Pfam" id="PF02518">
    <property type="entry name" value="HATPase_c"/>
    <property type="match status" value="1"/>
</dbReference>
<dbReference type="GO" id="GO:0051539">
    <property type="term" value="F:4 iron, 4 sulfur cluster binding"/>
    <property type="evidence" value="ECO:0007669"/>
    <property type="project" value="UniProtKB-KW"/>
</dbReference>
<comment type="caution">
    <text evidence="22">The sequence shown here is derived from an EMBL/GenBank/DDBJ whole genome shotgun (WGS) entry which is preliminary data.</text>
</comment>
<evidence type="ECO:0000256" key="6">
    <source>
        <dbReference type="ARBA" id="ARBA00022485"/>
    </source>
</evidence>
<dbReference type="InterPro" id="IPR036890">
    <property type="entry name" value="HATPase_C_sf"/>
</dbReference>
<feature type="transmembrane region" description="Helical" evidence="20">
    <location>
        <begin position="142"/>
        <end position="164"/>
    </location>
</feature>
<proteinExistence type="predicted"/>
<dbReference type="Gene3D" id="3.30.565.10">
    <property type="entry name" value="Histidine kinase-like ATPase, C-terminal domain"/>
    <property type="match status" value="1"/>
</dbReference>
<evidence type="ECO:0000256" key="14">
    <source>
        <dbReference type="ARBA" id="ARBA00023004"/>
    </source>
</evidence>
<dbReference type="EC" id="2.7.13.3" evidence="4"/>
<accession>A0AA40VVX8</accession>
<evidence type="ECO:0000256" key="20">
    <source>
        <dbReference type="SAM" id="Phobius"/>
    </source>
</evidence>
<comment type="cofactor">
    <cofactor evidence="2">
        <name>[4Fe-4S] cluster</name>
        <dbReference type="ChEBI" id="CHEBI:49883"/>
    </cofactor>
</comment>
<keyword evidence="12 22" id="KW-0418">Kinase</keyword>
<dbReference type="GO" id="GO:0046872">
    <property type="term" value="F:metal ion binding"/>
    <property type="evidence" value="ECO:0007669"/>
    <property type="project" value="UniProtKB-KW"/>
</dbReference>
<dbReference type="GO" id="GO:0046983">
    <property type="term" value="F:protein dimerization activity"/>
    <property type="evidence" value="ECO:0007669"/>
    <property type="project" value="InterPro"/>
</dbReference>
<feature type="transmembrane region" description="Helical" evidence="20">
    <location>
        <begin position="12"/>
        <end position="36"/>
    </location>
</feature>
<keyword evidence="13" id="KW-0067">ATP-binding</keyword>
<evidence type="ECO:0000256" key="13">
    <source>
        <dbReference type="ARBA" id="ARBA00022840"/>
    </source>
</evidence>
<dbReference type="PRINTS" id="PR00344">
    <property type="entry name" value="BCTRLSENSOR"/>
</dbReference>
<evidence type="ECO:0000256" key="7">
    <source>
        <dbReference type="ARBA" id="ARBA00022490"/>
    </source>
</evidence>
<keyword evidence="6" id="KW-0004">4Fe-4S</keyword>
<evidence type="ECO:0000259" key="21">
    <source>
        <dbReference type="PROSITE" id="PS50109"/>
    </source>
</evidence>
<dbReference type="PANTHER" id="PTHR24421:SF10">
    <property type="entry name" value="NITRATE_NITRITE SENSOR PROTEIN NARQ"/>
    <property type="match status" value="1"/>
</dbReference>
<dbReference type="InterPro" id="IPR011712">
    <property type="entry name" value="Sig_transdc_His_kin_sub3_dim/P"/>
</dbReference>
<dbReference type="PROSITE" id="PS50109">
    <property type="entry name" value="HIS_KIN"/>
    <property type="match status" value="1"/>
</dbReference>
<dbReference type="CDD" id="cd16917">
    <property type="entry name" value="HATPase_UhpB-NarQ-NarX-like"/>
    <property type="match status" value="1"/>
</dbReference>
<evidence type="ECO:0000256" key="2">
    <source>
        <dbReference type="ARBA" id="ARBA00001966"/>
    </source>
</evidence>
<evidence type="ECO:0000256" key="4">
    <source>
        <dbReference type="ARBA" id="ARBA00012438"/>
    </source>
</evidence>
<dbReference type="AlphaFoldDB" id="A0AA40VVX8"/>
<keyword evidence="15" id="KW-0902">Two-component regulatory system</keyword>
<dbReference type="InterPro" id="IPR050482">
    <property type="entry name" value="Sensor_HK_TwoCompSys"/>
</dbReference>
<keyword evidence="20" id="KW-1133">Transmembrane helix</keyword>
<dbReference type="Gene3D" id="1.20.5.1930">
    <property type="match status" value="1"/>
</dbReference>
<evidence type="ECO:0000256" key="3">
    <source>
        <dbReference type="ARBA" id="ARBA00004496"/>
    </source>
</evidence>
<protein>
    <recommendedName>
        <fullName evidence="5">Oxygen sensor histidine kinase NreB</fullName>
        <ecNumber evidence="4">2.7.13.3</ecNumber>
    </recommendedName>
    <alternativeName>
        <fullName evidence="18">Nitrogen regulation protein B</fullName>
    </alternativeName>
</protein>
<keyword evidence="23" id="KW-1185">Reference proteome</keyword>
<evidence type="ECO:0000256" key="17">
    <source>
        <dbReference type="ARBA" id="ARBA00024827"/>
    </source>
</evidence>
<keyword evidence="8" id="KW-0597">Phosphoprotein</keyword>
<name>A0AA40VVX8_9NOST</name>
<dbReference type="EMBL" id="VJXY01000152">
    <property type="protein sequence ID" value="MBD6621275.1"/>
    <property type="molecule type" value="Genomic_DNA"/>
</dbReference>
<evidence type="ECO:0000256" key="18">
    <source>
        <dbReference type="ARBA" id="ARBA00030800"/>
    </source>
</evidence>
<feature type="transmembrane region" description="Helical" evidence="20">
    <location>
        <begin position="42"/>
        <end position="60"/>
    </location>
</feature>
<evidence type="ECO:0000256" key="10">
    <source>
        <dbReference type="ARBA" id="ARBA00022723"/>
    </source>
</evidence>
<feature type="transmembrane region" description="Helical" evidence="20">
    <location>
        <begin position="92"/>
        <end position="121"/>
    </location>
</feature>
<comment type="function">
    <text evidence="17">Member of the two-component regulatory system NreB/NreC involved in the control of dissimilatory nitrate/nitrite reduction in response to oxygen. NreB functions as a direct oxygen sensor histidine kinase which is autophosphorylated, in the absence of oxygen, probably at the conserved histidine residue, and transfers its phosphate group probably to a conserved aspartate residue of NreC. NreB/NreC activates the expression of the nitrate (narGHJI) and nitrite (nir) reductase operons, as well as the putative nitrate transporter gene narT.</text>
</comment>
<organism evidence="22 23">
    <name type="scientific">Komarekiella delphini-convector SJRDD-AB1</name>
    <dbReference type="NCBI Taxonomy" id="2593771"/>
    <lineage>
        <taxon>Bacteria</taxon>
        <taxon>Bacillati</taxon>
        <taxon>Cyanobacteriota</taxon>
        <taxon>Cyanophyceae</taxon>
        <taxon>Nostocales</taxon>
        <taxon>Nostocaceae</taxon>
        <taxon>Komarekiella</taxon>
        <taxon>Komarekiella delphini-convector</taxon>
    </lineage>
</organism>
<keyword evidence="16" id="KW-0411">Iron-sulfur</keyword>
<keyword evidence="9" id="KW-0808">Transferase</keyword>
<feature type="domain" description="Histidine kinase" evidence="21">
    <location>
        <begin position="206"/>
        <end position="402"/>
    </location>
</feature>
<keyword evidence="20" id="KW-0472">Membrane</keyword>
<dbReference type="GO" id="GO:0016020">
    <property type="term" value="C:membrane"/>
    <property type="evidence" value="ECO:0007669"/>
    <property type="project" value="InterPro"/>
</dbReference>
<comment type="catalytic activity">
    <reaction evidence="1">
        <text>ATP + protein L-histidine = ADP + protein N-phospho-L-histidine.</text>
        <dbReference type="EC" id="2.7.13.3"/>
    </reaction>
</comment>
<evidence type="ECO:0000313" key="23">
    <source>
        <dbReference type="Proteomes" id="UP001165986"/>
    </source>
</evidence>
<dbReference type="SMART" id="SM00387">
    <property type="entry name" value="HATPase_c"/>
    <property type="match status" value="1"/>
</dbReference>
<dbReference type="InterPro" id="IPR005467">
    <property type="entry name" value="His_kinase_dom"/>
</dbReference>
<dbReference type="Proteomes" id="UP001165986">
    <property type="component" value="Unassembled WGS sequence"/>
</dbReference>
<dbReference type="SUPFAM" id="SSF55874">
    <property type="entry name" value="ATPase domain of HSP90 chaperone/DNA topoisomerase II/histidine kinase"/>
    <property type="match status" value="1"/>
</dbReference>
<evidence type="ECO:0000256" key="15">
    <source>
        <dbReference type="ARBA" id="ARBA00023012"/>
    </source>
</evidence>
<evidence type="ECO:0000256" key="12">
    <source>
        <dbReference type="ARBA" id="ARBA00022777"/>
    </source>
</evidence>
<keyword evidence="14" id="KW-0408">Iron</keyword>